<name>A0ABY7QXK0_9ACTN</name>
<reference evidence="2 3" key="1">
    <citation type="submission" date="2023-01" db="EMBL/GenBank/DDBJ databases">
        <authorList>
            <person name="Lee S.H."/>
            <person name="Jung H.S."/>
            <person name="Yun J.U."/>
        </authorList>
    </citation>
    <scope>NUCLEOTIDE SEQUENCE [LARGE SCALE GENOMIC DNA]</scope>
    <source>
        <strain evidence="2 3">CBA3108</strain>
    </source>
</reference>
<sequence length="311" mass="34134">MDAGDQLSMSLSRTSRDSGFNAIFTEVSHPHTLGLKNAEQLRLFHLAVQNSRFSHRDLISFLRLNLGRYVFSRAEIADYTVTDRTELIVYDAAGRMGTQDSGQGLGELMLYILLEQVLNAPKVLSKIELNQQAGHTRSRCDAIHLLTPDGGTPVSSIVFGTSSLSGDIQDAIDDAFDKIVQIETNSATECQLAEEQVFTTFLDSGTAKTIKELLIPQPGGAVSYDSSYGIFLGYNLGLLPGNYSNDDYRHQLDWKMGHDIAHHASYIANKITTLNLGTHAFYVYVLPFDDSDTDSVSIMDAVLQRGGKTSG</sequence>
<dbReference type="Pfam" id="PF08878">
    <property type="entry name" value="HamA"/>
    <property type="match status" value="1"/>
</dbReference>
<evidence type="ECO:0000313" key="2">
    <source>
        <dbReference type="EMBL" id="WCC79726.1"/>
    </source>
</evidence>
<dbReference type="EMBL" id="CP115668">
    <property type="protein sequence ID" value="WCC79726.1"/>
    <property type="molecule type" value="Genomic_DNA"/>
</dbReference>
<organism evidence="2 3">
    <name type="scientific">Cutibacterium equinum</name>
    <dbReference type="NCBI Taxonomy" id="3016342"/>
    <lineage>
        <taxon>Bacteria</taxon>
        <taxon>Bacillati</taxon>
        <taxon>Actinomycetota</taxon>
        <taxon>Actinomycetes</taxon>
        <taxon>Propionibacteriales</taxon>
        <taxon>Propionibacteriaceae</taxon>
        <taxon>Cutibacterium</taxon>
    </lineage>
</organism>
<feature type="domain" description="Anti-bacteriophage protein A/HamA C-terminal" evidence="1">
    <location>
        <begin position="24"/>
        <end position="299"/>
    </location>
</feature>
<dbReference type="Proteomes" id="UP001212097">
    <property type="component" value="Chromosome"/>
</dbReference>
<dbReference type="InterPro" id="IPR014976">
    <property type="entry name" value="AbpA_HamA_C"/>
</dbReference>
<dbReference type="RefSeq" id="WP_271417916.1">
    <property type="nucleotide sequence ID" value="NZ_CP115668.1"/>
</dbReference>
<evidence type="ECO:0000259" key="1">
    <source>
        <dbReference type="Pfam" id="PF08878"/>
    </source>
</evidence>
<accession>A0ABY7QXK0</accession>
<protein>
    <submittedName>
        <fullName evidence="2">DUF1837 domain-containing protein</fullName>
    </submittedName>
</protein>
<gene>
    <name evidence="2" type="ORF">O6R08_09585</name>
</gene>
<proteinExistence type="predicted"/>
<reference evidence="2 3" key="2">
    <citation type="submission" date="2023-06" db="EMBL/GenBank/DDBJ databases">
        <title>The Gram-positive Non-spore-bearing Anaerobic Bacilli of Human Feces.</title>
        <authorList>
            <person name="Eggerth A.H."/>
        </authorList>
    </citation>
    <scope>NUCLEOTIDE SEQUENCE [LARGE SCALE GENOMIC DNA]</scope>
    <source>
        <strain evidence="2 3">CBA3108</strain>
    </source>
</reference>
<keyword evidence="3" id="KW-1185">Reference proteome</keyword>
<evidence type="ECO:0000313" key="3">
    <source>
        <dbReference type="Proteomes" id="UP001212097"/>
    </source>
</evidence>